<dbReference type="FunFam" id="1.10.45.10:FF:000001">
    <property type="entry name" value="D-lactate dehydrogenase mitochondrial"/>
    <property type="match status" value="1"/>
</dbReference>
<dbReference type="InterPro" id="IPR051914">
    <property type="entry name" value="FAD-linked_OxidoTrans_Type4"/>
</dbReference>
<dbReference type="PANTHER" id="PTHR42934:SF2">
    <property type="entry name" value="GLYCOLATE OXIDASE SUBUNIT GLCD"/>
    <property type="match status" value="1"/>
</dbReference>
<evidence type="ECO:0000256" key="1">
    <source>
        <dbReference type="ARBA" id="ARBA00001974"/>
    </source>
</evidence>
<comment type="caution">
    <text evidence="6">The sequence shown here is derived from an EMBL/GenBank/DDBJ whole genome shotgun (WGS) entry which is preliminary data.</text>
</comment>
<accession>A0A3D8IRN9</accession>
<dbReference type="InterPro" id="IPR016171">
    <property type="entry name" value="Vanillyl_alc_oxidase_C-sub2"/>
</dbReference>
<evidence type="ECO:0000256" key="3">
    <source>
        <dbReference type="ARBA" id="ARBA00022827"/>
    </source>
</evidence>
<keyword evidence="7" id="KW-1185">Reference proteome</keyword>
<dbReference type="GO" id="GO:0016491">
    <property type="term" value="F:oxidoreductase activity"/>
    <property type="evidence" value="ECO:0007669"/>
    <property type="project" value="UniProtKB-KW"/>
</dbReference>
<dbReference type="InterPro" id="IPR016166">
    <property type="entry name" value="FAD-bd_PCMH"/>
</dbReference>
<dbReference type="Pfam" id="PF02913">
    <property type="entry name" value="FAD-oxidase_C"/>
    <property type="match status" value="1"/>
</dbReference>
<evidence type="ECO:0000259" key="5">
    <source>
        <dbReference type="PROSITE" id="PS51387"/>
    </source>
</evidence>
<reference evidence="6 7" key="1">
    <citation type="submission" date="2018-04" db="EMBL/GenBank/DDBJ databases">
        <title>Novel Campyloabacter and Helicobacter Species and Strains.</title>
        <authorList>
            <person name="Mannion A.J."/>
            <person name="Shen Z."/>
            <person name="Fox J.G."/>
        </authorList>
    </citation>
    <scope>NUCLEOTIDE SEQUENCE [LARGE SCALE GENOMIC DNA]</scope>
    <source>
        <strain evidence="6 7">MIT 17-337</strain>
    </source>
</reference>
<dbReference type="EMBL" id="NXLQ01000001">
    <property type="protein sequence ID" value="RDU67575.1"/>
    <property type="molecule type" value="Genomic_DNA"/>
</dbReference>
<keyword evidence="4" id="KW-0560">Oxidoreductase</keyword>
<dbReference type="Gene3D" id="3.30.465.10">
    <property type="match status" value="1"/>
</dbReference>
<dbReference type="Gene3D" id="3.30.70.2740">
    <property type="match status" value="1"/>
</dbReference>
<gene>
    <name evidence="6" type="ORF">CQA53_00770</name>
</gene>
<dbReference type="SUPFAM" id="SSF55103">
    <property type="entry name" value="FAD-linked oxidases, C-terminal domain"/>
    <property type="match status" value="1"/>
</dbReference>
<dbReference type="OrthoDB" id="9811557at2"/>
<dbReference type="InterPro" id="IPR016164">
    <property type="entry name" value="FAD-linked_Oxase-like_C"/>
</dbReference>
<dbReference type="InterPro" id="IPR006094">
    <property type="entry name" value="Oxid_FAD_bind_N"/>
</dbReference>
<dbReference type="GO" id="GO:0071949">
    <property type="term" value="F:FAD binding"/>
    <property type="evidence" value="ECO:0007669"/>
    <property type="project" value="InterPro"/>
</dbReference>
<dbReference type="Pfam" id="PF01565">
    <property type="entry name" value="FAD_binding_4"/>
    <property type="match status" value="1"/>
</dbReference>
<evidence type="ECO:0000313" key="6">
    <source>
        <dbReference type="EMBL" id="RDU67575.1"/>
    </source>
</evidence>
<keyword evidence="2" id="KW-0285">Flavoprotein</keyword>
<sequence length="481" mass="53203">MKQKSFNYTHKKHLIKDIFVQNPQDIQRHLLYFENLLGKENAKADSIHKLAYSYDATREEREPDIVLFPRHENDISKILQYCNKNLIPIVPRGAGSGFTGGSIVAKGGIVLALEKYMNKILELDEKNLIVRVQPGVINKELQNFVESHGLFYPPDPASENQSTIGGNVSENAGGMRAAKYGITKDYVMAIRAVLPNGDIIRAGKKTIKDVAGYNVAGILIASEGTLAVISEITLKLLAKPKLKRSAMGIFDTIENAMNAVYKTMGSGVTPVAMEFLDNLSIRAVEEKFHKGLPIEAGAILITEVDGNLDSEIQYQLIQIEEKFKENGCTHFKIAKDDKDGEDLWFARKNVSQSISIYGKKKLNEDITVPRAKLPELLTAIQGVSEKYGFKIPCFGHTGDGNVHTNVMVEDLNDLEKGHEAITEIFKIAVDLEGTLSGEHGIGLAKAPFMNLAFSNAEMELFRSIKKAFDPNNILNPNKMGL</sequence>
<keyword evidence="3" id="KW-0274">FAD</keyword>
<dbReference type="InterPro" id="IPR036318">
    <property type="entry name" value="FAD-bd_PCMH-like_sf"/>
</dbReference>
<dbReference type="AlphaFoldDB" id="A0A3D8IRN9"/>
<dbReference type="PANTHER" id="PTHR42934">
    <property type="entry name" value="GLYCOLATE OXIDASE SUBUNIT GLCD"/>
    <property type="match status" value="1"/>
</dbReference>
<evidence type="ECO:0000256" key="4">
    <source>
        <dbReference type="ARBA" id="ARBA00023002"/>
    </source>
</evidence>
<evidence type="ECO:0000256" key="2">
    <source>
        <dbReference type="ARBA" id="ARBA00022630"/>
    </source>
</evidence>
<dbReference type="PROSITE" id="PS51387">
    <property type="entry name" value="FAD_PCMH"/>
    <property type="match status" value="1"/>
</dbReference>
<comment type="cofactor">
    <cofactor evidence="1">
        <name>FAD</name>
        <dbReference type="ChEBI" id="CHEBI:57692"/>
    </cofactor>
</comment>
<evidence type="ECO:0000313" key="7">
    <source>
        <dbReference type="Proteomes" id="UP000256379"/>
    </source>
</evidence>
<dbReference type="Proteomes" id="UP000256379">
    <property type="component" value="Unassembled WGS sequence"/>
</dbReference>
<feature type="domain" description="FAD-binding PCMH-type" evidence="5">
    <location>
        <begin position="59"/>
        <end position="239"/>
    </location>
</feature>
<protein>
    <submittedName>
        <fullName evidence="6">Glycolate oxidase subunit GlcD</fullName>
    </submittedName>
</protein>
<dbReference type="InterPro" id="IPR016169">
    <property type="entry name" value="FAD-bd_PCMH_sub2"/>
</dbReference>
<dbReference type="InterPro" id="IPR004113">
    <property type="entry name" value="FAD-bd_oxidored_4_C"/>
</dbReference>
<dbReference type="Gene3D" id="1.10.45.10">
    <property type="entry name" value="Vanillyl-alcohol Oxidase, Chain A, domain 4"/>
    <property type="match status" value="1"/>
</dbReference>
<proteinExistence type="predicted"/>
<dbReference type="SUPFAM" id="SSF56176">
    <property type="entry name" value="FAD-binding/transporter-associated domain-like"/>
    <property type="match status" value="1"/>
</dbReference>
<name>A0A3D8IRN9_9HELI</name>
<organism evidence="6 7">
    <name type="scientific">Helicobacter didelphidarum</name>
    <dbReference type="NCBI Taxonomy" id="2040648"/>
    <lineage>
        <taxon>Bacteria</taxon>
        <taxon>Pseudomonadati</taxon>
        <taxon>Campylobacterota</taxon>
        <taxon>Epsilonproteobacteria</taxon>
        <taxon>Campylobacterales</taxon>
        <taxon>Helicobacteraceae</taxon>
        <taxon>Helicobacter</taxon>
    </lineage>
</organism>